<dbReference type="OrthoDB" id="2406733at2759"/>
<proteinExistence type="predicted"/>
<dbReference type="EMBL" id="CAJVPQ010001265">
    <property type="protein sequence ID" value="CAG8541937.1"/>
    <property type="molecule type" value="Genomic_DNA"/>
</dbReference>
<dbReference type="AlphaFoldDB" id="A0A9N9FLS7"/>
<evidence type="ECO:0000313" key="1">
    <source>
        <dbReference type="EMBL" id="CAG8541937.1"/>
    </source>
</evidence>
<dbReference type="Proteomes" id="UP000789570">
    <property type="component" value="Unassembled WGS sequence"/>
</dbReference>
<gene>
    <name evidence="1" type="ORF">FCALED_LOCUS5683</name>
</gene>
<name>A0A9N9FLS7_9GLOM</name>
<organism evidence="1 2">
    <name type="scientific">Funneliformis caledonium</name>
    <dbReference type="NCBI Taxonomy" id="1117310"/>
    <lineage>
        <taxon>Eukaryota</taxon>
        <taxon>Fungi</taxon>
        <taxon>Fungi incertae sedis</taxon>
        <taxon>Mucoromycota</taxon>
        <taxon>Glomeromycotina</taxon>
        <taxon>Glomeromycetes</taxon>
        <taxon>Glomerales</taxon>
        <taxon>Glomeraceae</taxon>
        <taxon>Funneliformis</taxon>
    </lineage>
</organism>
<accession>A0A9N9FLS7</accession>
<sequence>ETWVSFNYFQDVHQLLANIKQTFVYSKAEKYAIYYIFDAMEYLMQKIYLYLIQQDGIPDFVWHFIYIKI</sequence>
<feature type="non-terminal residue" evidence="1">
    <location>
        <position position="1"/>
    </location>
</feature>
<protein>
    <submittedName>
        <fullName evidence="1">4770_t:CDS:1</fullName>
    </submittedName>
</protein>
<comment type="caution">
    <text evidence="1">The sequence shown here is derived from an EMBL/GenBank/DDBJ whole genome shotgun (WGS) entry which is preliminary data.</text>
</comment>
<evidence type="ECO:0000313" key="2">
    <source>
        <dbReference type="Proteomes" id="UP000789570"/>
    </source>
</evidence>
<reference evidence="1" key="1">
    <citation type="submission" date="2021-06" db="EMBL/GenBank/DDBJ databases">
        <authorList>
            <person name="Kallberg Y."/>
            <person name="Tangrot J."/>
            <person name="Rosling A."/>
        </authorList>
    </citation>
    <scope>NUCLEOTIDE SEQUENCE</scope>
    <source>
        <strain evidence="1">UK204</strain>
    </source>
</reference>
<keyword evidence="2" id="KW-1185">Reference proteome</keyword>